<dbReference type="AlphaFoldDB" id="A0A1F6VEI7"/>
<keyword evidence="1" id="KW-0472">Membrane</keyword>
<evidence type="ECO:0000313" key="2">
    <source>
        <dbReference type="EMBL" id="OGI68014.1"/>
    </source>
</evidence>
<proteinExistence type="predicted"/>
<organism evidence="2 3">
    <name type="scientific">Candidatus Nomurabacteria bacterium RIFCSPHIGHO2_01_FULL_42_15</name>
    <dbReference type="NCBI Taxonomy" id="1801742"/>
    <lineage>
        <taxon>Bacteria</taxon>
        <taxon>Candidatus Nomuraibacteriota</taxon>
    </lineage>
</organism>
<keyword evidence="1" id="KW-0812">Transmembrane</keyword>
<keyword evidence="1" id="KW-1133">Transmembrane helix</keyword>
<comment type="caution">
    <text evidence="2">The sequence shown here is derived from an EMBL/GenBank/DDBJ whole genome shotgun (WGS) entry which is preliminary data.</text>
</comment>
<sequence length="153" mass="17212">MKKGLFFSMLVVCVFVYLIGDIMNPVFQHHGFWIDSKNLSATEHKAISLSGALACLALASFVVALLFGGDGNGKPVYYQNMPRGVKHHIKYRTDSLVGRKMTFVVVQDKCGDKPKLVFFDFELDKDMQYFVVMPEPQRQLHLGISPQTQIIGV</sequence>
<name>A0A1F6VEI7_9BACT</name>
<evidence type="ECO:0000256" key="1">
    <source>
        <dbReference type="SAM" id="Phobius"/>
    </source>
</evidence>
<dbReference type="Proteomes" id="UP000178235">
    <property type="component" value="Unassembled WGS sequence"/>
</dbReference>
<feature type="transmembrane region" description="Helical" evidence="1">
    <location>
        <begin position="47"/>
        <end position="67"/>
    </location>
</feature>
<evidence type="ECO:0000313" key="3">
    <source>
        <dbReference type="Proteomes" id="UP000178235"/>
    </source>
</evidence>
<reference evidence="2 3" key="1">
    <citation type="journal article" date="2016" name="Nat. Commun.">
        <title>Thousands of microbial genomes shed light on interconnected biogeochemical processes in an aquifer system.</title>
        <authorList>
            <person name="Anantharaman K."/>
            <person name="Brown C.T."/>
            <person name="Hug L.A."/>
            <person name="Sharon I."/>
            <person name="Castelle C.J."/>
            <person name="Probst A.J."/>
            <person name="Thomas B.C."/>
            <person name="Singh A."/>
            <person name="Wilkins M.J."/>
            <person name="Karaoz U."/>
            <person name="Brodie E.L."/>
            <person name="Williams K.H."/>
            <person name="Hubbard S.S."/>
            <person name="Banfield J.F."/>
        </authorList>
    </citation>
    <scope>NUCLEOTIDE SEQUENCE [LARGE SCALE GENOMIC DNA]</scope>
</reference>
<dbReference type="EMBL" id="MFTS01000006">
    <property type="protein sequence ID" value="OGI68014.1"/>
    <property type="molecule type" value="Genomic_DNA"/>
</dbReference>
<protein>
    <submittedName>
        <fullName evidence="2">Uncharacterized protein</fullName>
    </submittedName>
</protein>
<feature type="transmembrane region" description="Helical" evidence="1">
    <location>
        <begin position="7"/>
        <end position="27"/>
    </location>
</feature>
<gene>
    <name evidence="2" type="ORF">A2738_00365</name>
</gene>
<accession>A0A1F6VEI7</accession>